<dbReference type="InterPro" id="IPR023204">
    <property type="entry name" value="SP1917_dom_sf"/>
</dbReference>
<protein>
    <submittedName>
        <fullName evidence="1">Uncharacterized protein conserved in bacteria (DUF2200)</fullName>
    </submittedName>
</protein>
<dbReference type="eggNOG" id="COG4898">
    <property type="taxonomic scope" value="Bacteria"/>
</dbReference>
<dbReference type="InterPro" id="IPR014580">
    <property type="entry name" value="UCP033199"/>
</dbReference>
<evidence type="ECO:0000313" key="2">
    <source>
        <dbReference type="Proteomes" id="UP000005104"/>
    </source>
</evidence>
<dbReference type="AlphaFoldDB" id="H5XUJ8"/>
<accession>H5XUJ8</accession>
<gene>
    <name evidence="1" type="ORF">DesyoDRAFT_1903</name>
</gene>
<name>H5XUJ8_9FIRM</name>
<dbReference type="STRING" id="768710.DesyoDRAFT_1903"/>
<dbReference type="HOGENOM" id="CLU_2600418_0_0_9"/>
<dbReference type="Gene3D" id="1.10.8.290">
    <property type="entry name" value="uncharacterized protein sp1917 domain"/>
    <property type="match status" value="1"/>
</dbReference>
<evidence type="ECO:0000313" key="1">
    <source>
        <dbReference type="EMBL" id="EHQ89016.1"/>
    </source>
</evidence>
<proteinExistence type="predicted"/>
<dbReference type="EMBL" id="CM001441">
    <property type="protein sequence ID" value="EHQ89016.1"/>
    <property type="molecule type" value="Genomic_DNA"/>
</dbReference>
<dbReference type="Proteomes" id="UP000005104">
    <property type="component" value="Chromosome"/>
</dbReference>
<reference evidence="1 2" key="1">
    <citation type="submission" date="2011-11" db="EMBL/GenBank/DDBJ databases">
        <title>The Noncontiguous Finished genome of Desulfosporosinus youngiae DSM 17734.</title>
        <authorList>
            <consortium name="US DOE Joint Genome Institute (JGI-PGF)"/>
            <person name="Lucas S."/>
            <person name="Han J."/>
            <person name="Lapidus A."/>
            <person name="Cheng J.-F."/>
            <person name="Goodwin L."/>
            <person name="Pitluck S."/>
            <person name="Peters L."/>
            <person name="Ovchinnikova G."/>
            <person name="Lu M."/>
            <person name="Land M.L."/>
            <person name="Hauser L."/>
            <person name="Pester M."/>
            <person name="Spring S."/>
            <person name="Ollivier B."/>
            <person name="Rattei T."/>
            <person name="Klenk H.-P."/>
            <person name="Wagner M."/>
            <person name="Loy A."/>
            <person name="Woyke T.J."/>
        </authorList>
    </citation>
    <scope>NUCLEOTIDE SEQUENCE [LARGE SCALE GENOMIC DNA]</scope>
    <source>
        <strain evidence="1 2">DSM 17734</strain>
    </source>
</reference>
<keyword evidence="2" id="KW-1185">Reference proteome</keyword>
<sequence>MTKQRIYAMSVANVYPLYVAKAEKKERTKAEVNEIIRCYLDKLVDELARNSNVERVQGYLSGGGYYAGKLNRSCGGRRS</sequence>
<organism evidence="1 2">
    <name type="scientific">Desulfosporosinus youngiae DSM 17734</name>
    <dbReference type="NCBI Taxonomy" id="768710"/>
    <lineage>
        <taxon>Bacteria</taxon>
        <taxon>Bacillati</taxon>
        <taxon>Bacillota</taxon>
        <taxon>Clostridia</taxon>
        <taxon>Eubacteriales</taxon>
        <taxon>Desulfitobacteriaceae</taxon>
        <taxon>Desulfosporosinus</taxon>
    </lineage>
</organism>
<dbReference type="Pfam" id="PF09966">
    <property type="entry name" value="DUF2200"/>
    <property type="match status" value="1"/>
</dbReference>